<dbReference type="AlphaFoldDB" id="A0AAD5J375"/>
<organism evidence="1 2">
    <name type="scientific">Acer negundo</name>
    <name type="common">Box elder</name>
    <dbReference type="NCBI Taxonomy" id="4023"/>
    <lineage>
        <taxon>Eukaryota</taxon>
        <taxon>Viridiplantae</taxon>
        <taxon>Streptophyta</taxon>
        <taxon>Embryophyta</taxon>
        <taxon>Tracheophyta</taxon>
        <taxon>Spermatophyta</taxon>
        <taxon>Magnoliopsida</taxon>
        <taxon>eudicotyledons</taxon>
        <taxon>Gunneridae</taxon>
        <taxon>Pentapetalae</taxon>
        <taxon>rosids</taxon>
        <taxon>malvids</taxon>
        <taxon>Sapindales</taxon>
        <taxon>Sapindaceae</taxon>
        <taxon>Hippocastanoideae</taxon>
        <taxon>Acereae</taxon>
        <taxon>Acer</taxon>
    </lineage>
</organism>
<reference evidence="1" key="2">
    <citation type="submission" date="2023-02" db="EMBL/GenBank/DDBJ databases">
        <authorList>
            <person name="Swenson N.G."/>
            <person name="Wegrzyn J.L."/>
            <person name="Mcevoy S.L."/>
        </authorList>
    </citation>
    <scope>NUCLEOTIDE SEQUENCE</scope>
    <source>
        <strain evidence="1">91603</strain>
        <tissue evidence="1">Leaf</tissue>
    </source>
</reference>
<protein>
    <submittedName>
        <fullName evidence="1">Uncharacterized protein</fullName>
    </submittedName>
</protein>
<keyword evidence="2" id="KW-1185">Reference proteome</keyword>
<comment type="caution">
    <text evidence="1">The sequence shown here is derived from an EMBL/GenBank/DDBJ whole genome shotgun (WGS) entry which is preliminary data.</text>
</comment>
<evidence type="ECO:0000313" key="2">
    <source>
        <dbReference type="Proteomes" id="UP001064489"/>
    </source>
</evidence>
<evidence type="ECO:0000313" key="1">
    <source>
        <dbReference type="EMBL" id="KAI9184692.1"/>
    </source>
</evidence>
<accession>A0AAD5J375</accession>
<sequence length="66" mass="7207">MLPENDPSGKFTGFSILKGGGGIFDHRFDNEFGVVTRGNTWQKEGVHVARWPKAARGHVGGNGRVR</sequence>
<dbReference type="Proteomes" id="UP001064489">
    <property type="component" value="Chromosome 3"/>
</dbReference>
<proteinExistence type="predicted"/>
<dbReference type="EMBL" id="JAJSOW010000100">
    <property type="protein sequence ID" value="KAI9184692.1"/>
    <property type="molecule type" value="Genomic_DNA"/>
</dbReference>
<name>A0AAD5J375_ACENE</name>
<gene>
    <name evidence="1" type="ORF">LWI28_000011</name>
</gene>
<reference evidence="1" key="1">
    <citation type="journal article" date="2022" name="Plant J.">
        <title>Strategies of tolerance reflected in two North American maple genomes.</title>
        <authorList>
            <person name="McEvoy S.L."/>
            <person name="Sezen U.U."/>
            <person name="Trouern-Trend A."/>
            <person name="McMahon S.M."/>
            <person name="Schaberg P.G."/>
            <person name="Yang J."/>
            <person name="Wegrzyn J.L."/>
            <person name="Swenson N.G."/>
        </authorList>
    </citation>
    <scope>NUCLEOTIDE SEQUENCE</scope>
    <source>
        <strain evidence="1">91603</strain>
    </source>
</reference>